<dbReference type="AlphaFoldDB" id="A0A176S0P5"/>
<evidence type="ECO:0000313" key="2">
    <source>
        <dbReference type="Proteomes" id="UP000076962"/>
    </source>
</evidence>
<reference evidence="1 2" key="1">
    <citation type="submission" date="2016-05" db="EMBL/GenBank/DDBJ databases">
        <title>Single-cell genome of chain-forming Candidatus Thiomargarita nelsonii and comparison to other large sulfur-oxidizing bacteria.</title>
        <authorList>
            <person name="Winkel M."/>
            <person name="Salman V."/>
            <person name="Woyke T."/>
            <person name="Schulz-Vogt H."/>
            <person name="Richter M."/>
            <person name="Flood B."/>
            <person name="Bailey J."/>
            <person name="Amann R."/>
            <person name="Mussmann M."/>
        </authorList>
    </citation>
    <scope>NUCLEOTIDE SEQUENCE [LARGE SCALE GENOMIC DNA]</scope>
    <source>
        <strain evidence="1 2">THI036</strain>
    </source>
</reference>
<evidence type="ECO:0008006" key="3">
    <source>
        <dbReference type="Google" id="ProtNLM"/>
    </source>
</evidence>
<protein>
    <recommendedName>
        <fullName evidence="3">AAA domain-containing protein</fullName>
    </recommendedName>
</protein>
<feature type="non-terminal residue" evidence="1">
    <location>
        <position position="123"/>
    </location>
</feature>
<name>A0A176S0P5_9GAMM</name>
<proteinExistence type="predicted"/>
<dbReference type="Proteomes" id="UP000076962">
    <property type="component" value="Unassembled WGS sequence"/>
</dbReference>
<sequence length="123" mass="14067">MGAIEPKASSAEKIINKRAMYALGWIFYLCSAKRVKQLLGDNPDKGGHYITVWAPRQTGKTWIMREVFLRLQHLEPFDVVALSLQHLSMTTDINRVAQLIARDLMFNALARELFQYVGKLYAP</sequence>
<accession>A0A176S0P5</accession>
<organism evidence="1 2">
    <name type="scientific">Candidatus Thiomargarita nelsonii</name>
    <dbReference type="NCBI Taxonomy" id="1003181"/>
    <lineage>
        <taxon>Bacteria</taxon>
        <taxon>Pseudomonadati</taxon>
        <taxon>Pseudomonadota</taxon>
        <taxon>Gammaproteobacteria</taxon>
        <taxon>Thiotrichales</taxon>
        <taxon>Thiotrichaceae</taxon>
        <taxon>Thiomargarita</taxon>
    </lineage>
</organism>
<evidence type="ECO:0000313" key="1">
    <source>
        <dbReference type="EMBL" id="OAD21488.1"/>
    </source>
</evidence>
<dbReference type="EMBL" id="LUTY01001597">
    <property type="protein sequence ID" value="OAD21488.1"/>
    <property type="molecule type" value="Genomic_DNA"/>
</dbReference>
<comment type="caution">
    <text evidence="1">The sequence shown here is derived from an EMBL/GenBank/DDBJ whole genome shotgun (WGS) entry which is preliminary data.</text>
</comment>
<keyword evidence="2" id="KW-1185">Reference proteome</keyword>
<gene>
    <name evidence="1" type="ORF">THIOM_002740</name>
</gene>